<dbReference type="Pfam" id="PF01370">
    <property type="entry name" value="Epimerase"/>
    <property type="match status" value="1"/>
</dbReference>
<reference evidence="2 3" key="1">
    <citation type="journal article" date="2025" name="Microbiol. Resour. Announc.">
        <title>Draft genome sequences for Neonectria magnoliae and Neonectria punicea, canker pathogens of Liriodendron tulipifera and Acer saccharum in West Virginia.</title>
        <authorList>
            <person name="Petronek H.M."/>
            <person name="Kasson M.T."/>
            <person name="Metheny A.M."/>
            <person name="Stauder C.M."/>
            <person name="Lovett B."/>
            <person name="Lynch S.C."/>
            <person name="Garnas J.R."/>
            <person name="Kasson L.R."/>
            <person name="Stajich J.E."/>
        </authorList>
    </citation>
    <scope>NUCLEOTIDE SEQUENCE [LARGE SCALE GENOMIC DNA]</scope>
    <source>
        <strain evidence="2 3">NRRL 64653</strain>
    </source>
</reference>
<evidence type="ECO:0000313" key="2">
    <source>
        <dbReference type="EMBL" id="KAK7409299.1"/>
    </source>
</evidence>
<evidence type="ECO:0000313" key="3">
    <source>
        <dbReference type="Proteomes" id="UP001498476"/>
    </source>
</evidence>
<dbReference type="Gene3D" id="3.40.50.720">
    <property type="entry name" value="NAD(P)-binding Rossmann-like Domain"/>
    <property type="match status" value="1"/>
</dbReference>
<dbReference type="PANTHER" id="PTHR48079">
    <property type="entry name" value="PROTEIN YEEZ"/>
    <property type="match status" value="1"/>
</dbReference>
<dbReference type="EMBL" id="JAZAVJ010000156">
    <property type="protein sequence ID" value="KAK7409299.1"/>
    <property type="molecule type" value="Genomic_DNA"/>
</dbReference>
<evidence type="ECO:0000259" key="1">
    <source>
        <dbReference type="Pfam" id="PF01370"/>
    </source>
</evidence>
<sequence length="370" mass="41082">MPQNLLITGAAGYIGGSILSDFINRATGPIKSANIIAAVRSEEQVEILAKLGTNVVQLDVADERATKEAVLRNEIDIILHTARSHDPQIVSNLIQALGERRKETGNETYFIHTSGTTAFAPEAGWPSVAMKDTDPIFEIERQISASYPIRLTDITVTEEGKAHGVTTFIVVVPAVYGRGTGECNKLSIAFPIFIRASIKNQLVYRFDKNGIPAAIHISDLTAFYGLLTEQILLKEIIPNGEKGYYFAVAHRMSSWVFMQRLAERMHALGLVTETNPRTWPSDEMAAESLGVPLQIVRIMGTHKYRSTFLTGVDVPNGEWRTNERRSTELVPVNAYRLGWQPRWSETMLLDSVDDEIRSVQETDKAKAVIS</sequence>
<gene>
    <name evidence="2" type="ORF">QQX98_008539</name>
</gene>
<proteinExistence type="predicted"/>
<protein>
    <recommendedName>
        <fullName evidence="1">NAD-dependent epimerase/dehydratase domain-containing protein</fullName>
    </recommendedName>
</protein>
<dbReference type="PANTHER" id="PTHR48079:SF6">
    <property type="entry name" value="NAD(P)-BINDING DOMAIN-CONTAINING PROTEIN-RELATED"/>
    <property type="match status" value="1"/>
</dbReference>
<organism evidence="2 3">
    <name type="scientific">Neonectria punicea</name>
    <dbReference type="NCBI Taxonomy" id="979145"/>
    <lineage>
        <taxon>Eukaryota</taxon>
        <taxon>Fungi</taxon>
        <taxon>Dikarya</taxon>
        <taxon>Ascomycota</taxon>
        <taxon>Pezizomycotina</taxon>
        <taxon>Sordariomycetes</taxon>
        <taxon>Hypocreomycetidae</taxon>
        <taxon>Hypocreales</taxon>
        <taxon>Nectriaceae</taxon>
        <taxon>Neonectria</taxon>
    </lineage>
</organism>
<feature type="domain" description="NAD-dependent epimerase/dehydratase" evidence="1">
    <location>
        <begin position="6"/>
        <end position="194"/>
    </location>
</feature>
<keyword evidence="3" id="KW-1185">Reference proteome</keyword>
<dbReference type="InterPro" id="IPR051783">
    <property type="entry name" value="NAD(P)-dependent_oxidoreduct"/>
</dbReference>
<comment type="caution">
    <text evidence="2">The sequence shown here is derived from an EMBL/GenBank/DDBJ whole genome shotgun (WGS) entry which is preliminary data.</text>
</comment>
<accession>A0ABR1GVC2</accession>
<name>A0ABR1GVC2_9HYPO</name>
<dbReference type="InterPro" id="IPR001509">
    <property type="entry name" value="Epimerase_deHydtase"/>
</dbReference>
<dbReference type="InterPro" id="IPR036291">
    <property type="entry name" value="NAD(P)-bd_dom_sf"/>
</dbReference>
<dbReference type="Proteomes" id="UP001498476">
    <property type="component" value="Unassembled WGS sequence"/>
</dbReference>
<dbReference type="SUPFAM" id="SSF51735">
    <property type="entry name" value="NAD(P)-binding Rossmann-fold domains"/>
    <property type="match status" value="1"/>
</dbReference>